<dbReference type="Pfam" id="PF12833">
    <property type="entry name" value="HTH_18"/>
    <property type="match status" value="1"/>
</dbReference>
<keyword evidence="8" id="KW-0472">Membrane</keyword>
<keyword evidence="5" id="KW-0238">DNA-binding</keyword>
<dbReference type="InterPro" id="IPR018060">
    <property type="entry name" value="HTH_AraC"/>
</dbReference>
<feature type="domain" description="Histidine kinase" evidence="11">
    <location>
        <begin position="857"/>
        <end position="1077"/>
    </location>
</feature>
<dbReference type="Gene3D" id="1.10.10.60">
    <property type="entry name" value="Homeodomain-like"/>
    <property type="match status" value="1"/>
</dbReference>
<sequence length="1378" mass="156541">MKKVFIVIACLLSIYKTAFSQISFDHLTVANGLSQSTVLSFCKDSRGYIWIGTRDRLNRYDARNIKIYNHSYKDPGSISCNDYVFSVFEDRAKNLWVGTVRGLNRYIPETDSFEHILKDSTNRNSLSDDNIHCIFQDHLGHLWVGTNNGLNMAVTSNSRKFTRFFKKDVIHPGLAGNEIQTIYEDHANNIWVGTVYGLTKMTLKNGRYLFTSFVNSETNPNSLSGNSVQAITEDAAGRLWIGTQSGGLSLYHPESGTFTNFKHDIANSNSLSSNDVRTIMVDKQNKLWVGSINGLNIYDPATGLFTFYDHDTENQNSLSNNSIKDIYLDRTGTIWIGTMYGGINIVHPYSIPFKIYRSNKFKNSISGNTVSPLIADAKDNLWIGTDGNGLNYYDKSKNQFTNYINLPANNTSISTNYVKSIYIDKENNLWIGFHQGGLDLFDPATQTFKHHKHDPANPFSISSDIVSCTLEDSQKRFWVGTALGLNIFDKKQEQFRTYINDPEHPIRLSTIAVRCIYEDSRHNIWVGTTIGLNILKDHSLAFVAFKVDERDDNSLKASYINCVTEDRSGTVWIGAYHGGLSRYNSKTNTFKTYTAAQGLPTDNVLRIEQANDGALWISTDNGLARFDPKTEKFKTFTVKDGLPINEFNANSSFRDSNGDIYFGTYNGLVGFNPKYVRDNNYAGPVIFTGLRLFNEPVQINDKTGLLKQNISLTRQLTFRHDQNVFSLDFTALNYNTPERNKFMYKLDGFEKNWNIVSIPSATYTNLPTGDYDFLIRGSNSDGLWNKHTASLHIVILPPFWKTWWAYLIYFGGFCTMLYLVVRFFRKQAKLERDLYYEHLNREKQQEIYQLKVDFFTKVSHEIRTPLSLILGPIEKIIEQAAESPIIEKQLALVKQSTDRLLRLVNELLDFRKVESGHLQLNVGEYDIVKFCRQVFDPFEQLATANNINYQFKTAVDSAYFYFDYQQFEKVLYNVLSNAFKFTPIGGEITLTIEPGQENINIIIADNGTGISAEALPHVFTNFYQDNPTPKSQGWGIGLALAKNIIELHKGDITAQSTPKTSEVSGHTVFIISLLKGSQHFSEHELLNTVNDNNDLHTDDIIVQLQNTKTLIDRPAPKGRAVVLIVEDNDDLRDFIKEALCGLYAIHEAVNGADGWERASNLIPDLIISDVAMPVMDGFEFCCRIKSDERTNHIPFIMLTAKVAQSHLVNGLKTGADVYLTKPFSVQVLELNICNLLQARERMREKYARQVTLMPQDKFIESPDEIFLNKLMQIVEGHLEDPEFDVNQLVNEIGMSQAVLYRKIKALTDLTIHDFIKTTRLKQAALLLKQNKLSIAEVAYSVGFNDRKYFSREFKKQFGKAPADYILNNPASHDEPVKG</sequence>
<dbReference type="SMART" id="SM00387">
    <property type="entry name" value="HATPase_c"/>
    <property type="match status" value="1"/>
</dbReference>
<dbReference type="SMART" id="SM00388">
    <property type="entry name" value="HisKA"/>
    <property type="match status" value="1"/>
</dbReference>
<dbReference type="CDD" id="cd17574">
    <property type="entry name" value="REC_OmpR"/>
    <property type="match status" value="1"/>
</dbReference>
<gene>
    <name evidence="13" type="ORF">SAMN05192574_105388</name>
</gene>
<evidence type="ECO:0000256" key="5">
    <source>
        <dbReference type="ARBA" id="ARBA00023125"/>
    </source>
</evidence>
<evidence type="ECO:0000256" key="3">
    <source>
        <dbReference type="ARBA" id="ARBA00022553"/>
    </source>
</evidence>
<evidence type="ECO:0000259" key="12">
    <source>
        <dbReference type="PROSITE" id="PS50110"/>
    </source>
</evidence>
<dbReference type="InterPro" id="IPR013783">
    <property type="entry name" value="Ig-like_fold"/>
</dbReference>
<dbReference type="PRINTS" id="PR00344">
    <property type="entry name" value="BCTRLSENSOR"/>
</dbReference>
<dbReference type="RefSeq" id="WP_091212232.1">
    <property type="nucleotide sequence ID" value="NZ_FOCL01000005.1"/>
</dbReference>
<dbReference type="InterPro" id="IPR036890">
    <property type="entry name" value="HATPase_C_sf"/>
</dbReference>
<reference evidence="14" key="1">
    <citation type="submission" date="2016-10" db="EMBL/GenBank/DDBJ databases">
        <authorList>
            <person name="Varghese N."/>
            <person name="Submissions S."/>
        </authorList>
    </citation>
    <scope>NUCLEOTIDE SEQUENCE [LARGE SCALE GENOMIC DNA]</scope>
    <source>
        <strain evidence="14">Gh-48</strain>
    </source>
</reference>
<dbReference type="EC" id="2.7.13.3" evidence="2"/>
<dbReference type="PROSITE" id="PS50109">
    <property type="entry name" value="HIS_KIN"/>
    <property type="match status" value="1"/>
</dbReference>
<dbReference type="InterPro" id="IPR011123">
    <property type="entry name" value="Y_Y_Y"/>
</dbReference>
<dbReference type="Pfam" id="PF07494">
    <property type="entry name" value="Reg_prop"/>
    <property type="match status" value="9"/>
</dbReference>
<keyword evidence="3 7" id="KW-0597">Phosphoprotein</keyword>
<feature type="domain" description="HTH araC/xylS-type" evidence="10">
    <location>
        <begin position="1268"/>
        <end position="1367"/>
    </location>
</feature>
<dbReference type="Pfam" id="PF00072">
    <property type="entry name" value="Response_reg"/>
    <property type="match status" value="1"/>
</dbReference>
<dbReference type="InterPro" id="IPR018062">
    <property type="entry name" value="HTH_AraC-typ_CS"/>
</dbReference>
<dbReference type="PANTHER" id="PTHR43547:SF2">
    <property type="entry name" value="HYBRID SIGNAL TRANSDUCTION HISTIDINE KINASE C"/>
    <property type="match status" value="1"/>
</dbReference>
<dbReference type="CDD" id="cd00082">
    <property type="entry name" value="HisKA"/>
    <property type="match status" value="1"/>
</dbReference>
<dbReference type="SUPFAM" id="SSF47384">
    <property type="entry name" value="Homodimeric domain of signal transducing histidine kinase"/>
    <property type="match status" value="1"/>
</dbReference>
<keyword evidence="4" id="KW-0805">Transcription regulation</keyword>
<dbReference type="PROSITE" id="PS00041">
    <property type="entry name" value="HTH_ARAC_FAMILY_1"/>
    <property type="match status" value="1"/>
</dbReference>
<dbReference type="PANTHER" id="PTHR43547">
    <property type="entry name" value="TWO-COMPONENT HISTIDINE KINASE"/>
    <property type="match status" value="1"/>
</dbReference>
<evidence type="ECO:0000256" key="8">
    <source>
        <dbReference type="SAM" id="Phobius"/>
    </source>
</evidence>
<dbReference type="InterPro" id="IPR011006">
    <property type="entry name" value="CheY-like_superfamily"/>
</dbReference>
<evidence type="ECO:0000259" key="11">
    <source>
        <dbReference type="PROSITE" id="PS50109"/>
    </source>
</evidence>
<dbReference type="FunFam" id="2.60.40.10:FF:000791">
    <property type="entry name" value="Two-component system sensor histidine kinase/response regulator"/>
    <property type="match status" value="1"/>
</dbReference>
<comment type="catalytic activity">
    <reaction evidence="1">
        <text>ATP + protein L-histidine = ADP + protein N-phospho-L-histidine.</text>
        <dbReference type="EC" id="2.7.13.3"/>
    </reaction>
</comment>
<dbReference type="Pfam" id="PF00512">
    <property type="entry name" value="HisKA"/>
    <property type="match status" value="1"/>
</dbReference>
<evidence type="ECO:0000256" key="4">
    <source>
        <dbReference type="ARBA" id="ARBA00023015"/>
    </source>
</evidence>
<dbReference type="InterPro" id="IPR015943">
    <property type="entry name" value="WD40/YVTN_repeat-like_dom_sf"/>
</dbReference>
<dbReference type="Gene3D" id="2.130.10.10">
    <property type="entry name" value="YVTN repeat-like/Quinoprotein amine dehydrogenase"/>
    <property type="match status" value="2"/>
</dbReference>
<dbReference type="Gene3D" id="1.10.287.130">
    <property type="match status" value="1"/>
</dbReference>
<dbReference type="GO" id="GO:0043565">
    <property type="term" value="F:sequence-specific DNA binding"/>
    <property type="evidence" value="ECO:0007669"/>
    <property type="project" value="InterPro"/>
</dbReference>
<keyword evidence="9" id="KW-0732">Signal</keyword>
<dbReference type="SMART" id="SM00448">
    <property type="entry name" value="REC"/>
    <property type="match status" value="1"/>
</dbReference>
<evidence type="ECO:0000256" key="2">
    <source>
        <dbReference type="ARBA" id="ARBA00012438"/>
    </source>
</evidence>
<keyword evidence="6" id="KW-0804">Transcription</keyword>
<evidence type="ECO:0000313" key="13">
    <source>
        <dbReference type="EMBL" id="SEO12303.1"/>
    </source>
</evidence>
<evidence type="ECO:0000256" key="1">
    <source>
        <dbReference type="ARBA" id="ARBA00000085"/>
    </source>
</evidence>
<dbReference type="Gene3D" id="2.60.40.10">
    <property type="entry name" value="Immunoglobulins"/>
    <property type="match status" value="1"/>
</dbReference>
<dbReference type="OrthoDB" id="9809670at2"/>
<dbReference type="Pfam" id="PF07495">
    <property type="entry name" value="Y_Y_Y"/>
    <property type="match status" value="1"/>
</dbReference>
<feature type="transmembrane region" description="Helical" evidence="8">
    <location>
        <begin position="803"/>
        <end position="824"/>
    </location>
</feature>
<dbReference type="PROSITE" id="PS01124">
    <property type="entry name" value="HTH_ARAC_FAMILY_2"/>
    <property type="match status" value="1"/>
</dbReference>
<evidence type="ECO:0000256" key="6">
    <source>
        <dbReference type="ARBA" id="ARBA00023163"/>
    </source>
</evidence>
<feature type="chain" id="PRO_5011749220" description="histidine kinase" evidence="9">
    <location>
        <begin position="21"/>
        <end position="1378"/>
    </location>
</feature>
<dbReference type="PROSITE" id="PS50110">
    <property type="entry name" value="RESPONSE_REGULATORY"/>
    <property type="match status" value="1"/>
</dbReference>
<dbReference type="SUPFAM" id="SSF52172">
    <property type="entry name" value="CheY-like"/>
    <property type="match status" value="1"/>
</dbReference>
<keyword evidence="8" id="KW-1133">Transmembrane helix</keyword>
<accession>A0A1H8M4K2</accession>
<dbReference type="EMBL" id="FOCL01000005">
    <property type="protein sequence ID" value="SEO12303.1"/>
    <property type="molecule type" value="Genomic_DNA"/>
</dbReference>
<dbReference type="InterPro" id="IPR011110">
    <property type="entry name" value="Reg_prop"/>
</dbReference>
<dbReference type="FunFam" id="1.10.287.130:FF:000045">
    <property type="entry name" value="Two-component system sensor histidine kinase/response regulator"/>
    <property type="match status" value="1"/>
</dbReference>
<dbReference type="GO" id="GO:0003700">
    <property type="term" value="F:DNA-binding transcription factor activity"/>
    <property type="evidence" value="ECO:0007669"/>
    <property type="project" value="InterPro"/>
</dbReference>
<dbReference type="Pfam" id="PF02518">
    <property type="entry name" value="HATPase_c"/>
    <property type="match status" value="1"/>
</dbReference>
<dbReference type="GO" id="GO:0000155">
    <property type="term" value="F:phosphorelay sensor kinase activity"/>
    <property type="evidence" value="ECO:0007669"/>
    <property type="project" value="InterPro"/>
</dbReference>
<dbReference type="Proteomes" id="UP000198942">
    <property type="component" value="Unassembled WGS sequence"/>
</dbReference>
<organism evidence="13 14">
    <name type="scientific">Mucilaginibacter gossypiicola</name>
    <dbReference type="NCBI Taxonomy" id="551995"/>
    <lineage>
        <taxon>Bacteria</taxon>
        <taxon>Pseudomonadati</taxon>
        <taxon>Bacteroidota</taxon>
        <taxon>Sphingobacteriia</taxon>
        <taxon>Sphingobacteriales</taxon>
        <taxon>Sphingobacteriaceae</taxon>
        <taxon>Mucilaginibacter</taxon>
    </lineage>
</organism>
<feature type="modified residue" description="4-aspartylphosphate" evidence="7">
    <location>
        <position position="1169"/>
    </location>
</feature>
<evidence type="ECO:0000256" key="9">
    <source>
        <dbReference type="SAM" id="SignalP"/>
    </source>
</evidence>
<keyword evidence="14" id="KW-1185">Reference proteome</keyword>
<dbReference type="InterPro" id="IPR005467">
    <property type="entry name" value="His_kinase_dom"/>
</dbReference>
<dbReference type="InterPro" id="IPR003661">
    <property type="entry name" value="HisK_dim/P_dom"/>
</dbReference>
<feature type="signal peptide" evidence="9">
    <location>
        <begin position="1"/>
        <end position="20"/>
    </location>
</feature>
<dbReference type="Gene3D" id="3.30.565.10">
    <property type="entry name" value="Histidine kinase-like ATPase, C-terminal domain"/>
    <property type="match status" value="1"/>
</dbReference>
<dbReference type="InterPro" id="IPR036097">
    <property type="entry name" value="HisK_dim/P_sf"/>
</dbReference>
<evidence type="ECO:0000256" key="7">
    <source>
        <dbReference type="PROSITE-ProRule" id="PRU00169"/>
    </source>
</evidence>
<protein>
    <recommendedName>
        <fullName evidence="2">histidine kinase</fullName>
        <ecNumber evidence="2">2.7.13.3</ecNumber>
    </recommendedName>
</protein>
<dbReference type="SUPFAM" id="SSF46689">
    <property type="entry name" value="Homeodomain-like"/>
    <property type="match status" value="1"/>
</dbReference>
<dbReference type="SUPFAM" id="SSF63829">
    <property type="entry name" value="Calcium-dependent phosphotriesterase"/>
    <property type="match status" value="3"/>
</dbReference>
<dbReference type="SMART" id="SM00342">
    <property type="entry name" value="HTH_ARAC"/>
    <property type="match status" value="1"/>
</dbReference>
<dbReference type="InterPro" id="IPR001789">
    <property type="entry name" value="Sig_transdc_resp-reg_receiver"/>
</dbReference>
<proteinExistence type="predicted"/>
<dbReference type="Gene3D" id="3.40.50.2300">
    <property type="match status" value="1"/>
</dbReference>
<name>A0A1H8M4K2_9SPHI</name>
<dbReference type="SUPFAM" id="SSF55874">
    <property type="entry name" value="ATPase domain of HSP90 chaperone/DNA topoisomerase II/histidine kinase"/>
    <property type="match status" value="1"/>
</dbReference>
<dbReference type="InterPro" id="IPR003594">
    <property type="entry name" value="HATPase_dom"/>
</dbReference>
<evidence type="ECO:0000313" key="14">
    <source>
        <dbReference type="Proteomes" id="UP000198942"/>
    </source>
</evidence>
<feature type="domain" description="Response regulatory" evidence="12">
    <location>
        <begin position="1121"/>
        <end position="1236"/>
    </location>
</feature>
<dbReference type="InterPro" id="IPR004358">
    <property type="entry name" value="Sig_transdc_His_kin-like_C"/>
</dbReference>
<dbReference type="STRING" id="551995.SAMN05192574_105388"/>
<evidence type="ECO:0000259" key="10">
    <source>
        <dbReference type="PROSITE" id="PS01124"/>
    </source>
</evidence>
<dbReference type="InterPro" id="IPR009057">
    <property type="entry name" value="Homeodomain-like_sf"/>
</dbReference>
<keyword evidence="8" id="KW-0812">Transmembrane</keyword>